<evidence type="ECO:0000313" key="1">
    <source>
        <dbReference type="EMBL" id="GAD55506.1"/>
    </source>
</evidence>
<comment type="caution">
    <text evidence="1">The sequence shown here is derived from an EMBL/GenBank/DDBJ whole genome shotgun (WGS) entry which is preliminary data.</text>
</comment>
<dbReference type="eggNOG" id="ENOG503316K">
    <property type="taxonomic scope" value="Bacteria"/>
</dbReference>
<protein>
    <recommendedName>
        <fullName evidence="3">Phage protein</fullName>
    </recommendedName>
</protein>
<dbReference type="EMBL" id="BATB01000015">
    <property type="protein sequence ID" value="GAD55506.1"/>
    <property type="molecule type" value="Genomic_DNA"/>
</dbReference>
<reference evidence="1" key="1">
    <citation type="journal article" date="2013" name="Genome Announc.">
        <title>Draft Genome Sequence of Loktanella cinnabarina LL-001T, Isolated from Deep-Sea Floor Sediment.</title>
        <authorList>
            <person name="Nishi S."/>
            <person name="Tsubouchi T."/>
            <person name="Takaki Y."/>
            <person name="Koyanagi R."/>
            <person name="Satoh N."/>
            <person name="Maruyama T."/>
            <person name="Hatada Y."/>
        </authorList>
    </citation>
    <scope>NUCLEOTIDE SEQUENCE [LARGE SCALE GENOMIC DNA]</scope>
    <source>
        <strain evidence="1">LL-001</strain>
    </source>
</reference>
<dbReference type="Proteomes" id="UP000016566">
    <property type="component" value="Unassembled WGS sequence"/>
</dbReference>
<sequence>MALQASTAVRNAMLDAIEATVGASPTLEIRSGVVPATTGTADSGTLLASMVLPADWLANAATGSKGLLGTWRDASADASGTAAHYRIKQGVTTHLQGTVTATGGGGDLTLDNTSIAVGQAVSITAYTLAQSGA</sequence>
<name>U2YKK1_9RHOB</name>
<proteinExistence type="predicted"/>
<evidence type="ECO:0000313" key="2">
    <source>
        <dbReference type="Proteomes" id="UP000016566"/>
    </source>
</evidence>
<evidence type="ECO:0008006" key="3">
    <source>
        <dbReference type="Google" id="ProtNLM"/>
    </source>
</evidence>
<accession>U2YKK1</accession>
<dbReference type="AlphaFoldDB" id="U2YKK1"/>
<organism evidence="1 2">
    <name type="scientific">Limimaricola cinnabarinus LL-001</name>
    <dbReference type="NCBI Taxonomy" id="1337093"/>
    <lineage>
        <taxon>Bacteria</taxon>
        <taxon>Pseudomonadati</taxon>
        <taxon>Pseudomonadota</taxon>
        <taxon>Alphaproteobacteria</taxon>
        <taxon>Rhodobacterales</taxon>
        <taxon>Paracoccaceae</taxon>
        <taxon>Limimaricola</taxon>
    </lineage>
</organism>
<dbReference type="OrthoDB" id="8115047at2"/>
<dbReference type="RefSeq" id="WP_021693610.1">
    <property type="nucleotide sequence ID" value="NZ_BATB01000015.1"/>
</dbReference>
<gene>
    <name evidence="1" type="ORF">MBELCI_1558</name>
</gene>
<keyword evidence="2" id="KW-1185">Reference proteome</keyword>
<dbReference type="STRING" id="1337093.MBELCI_1558"/>